<gene>
    <name evidence="2" type="ORF">ARMOST_02579</name>
</gene>
<feature type="transmembrane region" description="Helical" evidence="1">
    <location>
        <begin position="46"/>
        <end position="68"/>
    </location>
</feature>
<dbReference type="Proteomes" id="UP000219338">
    <property type="component" value="Unassembled WGS sequence"/>
</dbReference>
<keyword evidence="1" id="KW-0472">Membrane</keyword>
<dbReference type="OMA" id="DENADMT"/>
<dbReference type="OrthoDB" id="2873242at2759"/>
<keyword evidence="1" id="KW-1133">Transmembrane helix</keyword>
<evidence type="ECO:0000256" key="1">
    <source>
        <dbReference type="SAM" id="Phobius"/>
    </source>
</evidence>
<dbReference type="EMBL" id="FUEG01000002">
    <property type="protein sequence ID" value="SJK99288.1"/>
    <property type="molecule type" value="Genomic_DNA"/>
</dbReference>
<feature type="transmembrane region" description="Helical" evidence="1">
    <location>
        <begin position="128"/>
        <end position="147"/>
    </location>
</feature>
<feature type="transmembrane region" description="Helical" evidence="1">
    <location>
        <begin position="167"/>
        <end position="192"/>
    </location>
</feature>
<dbReference type="AlphaFoldDB" id="A0A284QS30"/>
<proteinExistence type="predicted"/>
<sequence length="388" mass="43806">MASLRIYDALDGYLNALSLESLMHGIFTALTISAIVNILKHKHLRVMIPLVLTLYIVATIHLGARWYWVRQAFIVRGTTRKTIFSSFLDERYRCIWIISGLSASVNIVIADCVLAWRAWAIWDRNWKIATIPMVGIVLEIIFDGLFLSQDISHSSRVQYTNWGPSTIRWGLGYFILSLLTTLLCTSLIIYRIGYNDKYLNIIEMLVESAALYSVSMIVFIVFFARDDPRNVYAQAVMNSITGIAPTLIVERVAAKGGLLDENADMTMRGSEKRLSNATTMRELSLEFFPARSGAPSRLKLCNALDSVTWQKRHSRGLAEPSPPHQQPNDGECYVYLLGISPVGQSELCFITQEEPEFVYNVPIYSNSSIPADQHKFTRQNRHVGGTNL</sequence>
<organism evidence="2 3">
    <name type="scientific">Armillaria ostoyae</name>
    <name type="common">Armillaria root rot fungus</name>
    <dbReference type="NCBI Taxonomy" id="47428"/>
    <lineage>
        <taxon>Eukaryota</taxon>
        <taxon>Fungi</taxon>
        <taxon>Dikarya</taxon>
        <taxon>Basidiomycota</taxon>
        <taxon>Agaricomycotina</taxon>
        <taxon>Agaricomycetes</taxon>
        <taxon>Agaricomycetidae</taxon>
        <taxon>Agaricales</taxon>
        <taxon>Marasmiineae</taxon>
        <taxon>Physalacriaceae</taxon>
        <taxon>Armillaria</taxon>
    </lineage>
</organism>
<feature type="transmembrane region" description="Helical" evidence="1">
    <location>
        <begin position="95"/>
        <end position="116"/>
    </location>
</feature>
<evidence type="ECO:0000313" key="2">
    <source>
        <dbReference type="EMBL" id="SJK99288.1"/>
    </source>
</evidence>
<evidence type="ECO:0000313" key="3">
    <source>
        <dbReference type="Proteomes" id="UP000219338"/>
    </source>
</evidence>
<reference evidence="3" key="1">
    <citation type="journal article" date="2017" name="Nat. Ecol. Evol.">
        <title>Genome expansion and lineage-specific genetic innovations in the forest pathogenic fungi Armillaria.</title>
        <authorList>
            <person name="Sipos G."/>
            <person name="Prasanna A.N."/>
            <person name="Walter M.C."/>
            <person name="O'Connor E."/>
            <person name="Balint B."/>
            <person name="Krizsan K."/>
            <person name="Kiss B."/>
            <person name="Hess J."/>
            <person name="Varga T."/>
            <person name="Slot J."/>
            <person name="Riley R."/>
            <person name="Boka B."/>
            <person name="Rigling D."/>
            <person name="Barry K."/>
            <person name="Lee J."/>
            <person name="Mihaltcheva S."/>
            <person name="LaButti K."/>
            <person name="Lipzen A."/>
            <person name="Waldron R."/>
            <person name="Moloney N.M."/>
            <person name="Sperisen C."/>
            <person name="Kredics L."/>
            <person name="Vagvoelgyi C."/>
            <person name="Patrignani A."/>
            <person name="Fitzpatrick D."/>
            <person name="Nagy I."/>
            <person name="Doyle S."/>
            <person name="Anderson J.B."/>
            <person name="Grigoriev I.V."/>
            <person name="Gueldener U."/>
            <person name="Muensterkoetter M."/>
            <person name="Nagy L.G."/>
        </authorList>
    </citation>
    <scope>NUCLEOTIDE SEQUENCE [LARGE SCALE GENOMIC DNA]</scope>
    <source>
        <strain evidence="3">C18/9</strain>
    </source>
</reference>
<feature type="transmembrane region" description="Helical" evidence="1">
    <location>
        <begin position="204"/>
        <end position="224"/>
    </location>
</feature>
<keyword evidence="1" id="KW-0812">Transmembrane</keyword>
<feature type="transmembrane region" description="Helical" evidence="1">
    <location>
        <begin position="22"/>
        <end position="39"/>
    </location>
</feature>
<protein>
    <submittedName>
        <fullName evidence="2">Uncharacterized protein</fullName>
    </submittedName>
</protein>
<name>A0A284QS30_ARMOS</name>
<accession>A0A284QS30</accession>
<keyword evidence="3" id="KW-1185">Reference proteome</keyword>